<reference evidence="2" key="3">
    <citation type="submission" date="2018-08" db="UniProtKB">
        <authorList>
            <consortium name="EnsemblPlants"/>
        </authorList>
    </citation>
    <scope>IDENTIFICATION</scope>
    <source>
        <strain evidence="2">cv. Bd21</strain>
    </source>
</reference>
<name>A0A0Q3JU96_BRADI</name>
<evidence type="ECO:0008006" key="4">
    <source>
        <dbReference type="Google" id="ProtNLM"/>
    </source>
</evidence>
<dbReference type="InParanoid" id="A0A0Q3JU96"/>
<dbReference type="OrthoDB" id="652192at2759"/>
<dbReference type="AlphaFoldDB" id="A0A0Q3JU96"/>
<dbReference type="PANTHER" id="PTHR33377">
    <property type="entry name" value="OS10G0134700 PROTEIN-RELATED"/>
    <property type="match status" value="1"/>
</dbReference>
<dbReference type="Proteomes" id="UP000008810">
    <property type="component" value="Chromosome 1"/>
</dbReference>
<dbReference type="PANTHER" id="PTHR33377:SF103">
    <property type="entry name" value="RX N-TERMINAL DOMAIN-CONTAINING PROTEIN"/>
    <property type="match status" value="1"/>
</dbReference>
<dbReference type="EnsemblPlants" id="KQK21147">
    <property type="protein sequence ID" value="KQK21147"/>
    <property type="gene ID" value="BRADI_1g58965v3"/>
</dbReference>
<dbReference type="EMBL" id="CM000880">
    <property type="protein sequence ID" value="KQK21147.1"/>
    <property type="molecule type" value="Genomic_DNA"/>
</dbReference>
<dbReference type="InterPro" id="IPR027417">
    <property type="entry name" value="P-loop_NTPase"/>
</dbReference>
<dbReference type="SUPFAM" id="SSF52540">
    <property type="entry name" value="P-loop containing nucleoside triphosphate hydrolases"/>
    <property type="match status" value="1"/>
</dbReference>
<organism evidence="1">
    <name type="scientific">Brachypodium distachyon</name>
    <name type="common">Purple false brome</name>
    <name type="synonym">Trachynia distachya</name>
    <dbReference type="NCBI Taxonomy" id="15368"/>
    <lineage>
        <taxon>Eukaryota</taxon>
        <taxon>Viridiplantae</taxon>
        <taxon>Streptophyta</taxon>
        <taxon>Embryophyta</taxon>
        <taxon>Tracheophyta</taxon>
        <taxon>Spermatophyta</taxon>
        <taxon>Magnoliopsida</taxon>
        <taxon>Liliopsida</taxon>
        <taxon>Poales</taxon>
        <taxon>Poaceae</taxon>
        <taxon>BOP clade</taxon>
        <taxon>Pooideae</taxon>
        <taxon>Stipodae</taxon>
        <taxon>Brachypodieae</taxon>
        <taxon>Brachypodium</taxon>
    </lineage>
</organism>
<protein>
    <recommendedName>
        <fullName evidence="4">Rx N-terminal domain-containing protein</fullName>
    </recommendedName>
</protein>
<reference evidence="1" key="2">
    <citation type="submission" date="2017-06" db="EMBL/GenBank/DDBJ databases">
        <title>WGS assembly of Brachypodium distachyon.</title>
        <authorList>
            <consortium name="The International Brachypodium Initiative"/>
            <person name="Lucas S."/>
            <person name="Harmon-Smith M."/>
            <person name="Lail K."/>
            <person name="Tice H."/>
            <person name="Grimwood J."/>
            <person name="Bruce D."/>
            <person name="Barry K."/>
            <person name="Shu S."/>
            <person name="Lindquist E."/>
            <person name="Wang M."/>
            <person name="Pitluck S."/>
            <person name="Vogel J.P."/>
            <person name="Garvin D.F."/>
            <person name="Mockler T.C."/>
            <person name="Schmutz J."/>
            <person name="Rokhsar D."/>
            <person name="Bevan M.W."/>
        </authorList>
    </citation>
    <scope>NUCLEOTIDE SEQUENCE</scope>
    <source>
        <strain evidence="1">Bd21</strain>
    </source>
</reference>
<sequence>MESQVSATLGEVLSRFISLLIDKYLAVPQLSKVETLQKLERLLLRILITVEEAEGRCITNQAMLRQLNILRGEMWRGYYMLDVFRYLAREEEKAKDHHASRSLAMSISNPGKRLPVSASTIKGKRELKQVLDSVGNLVTDMSEFVVFLKNYPPITRQPYSMHLFLGKCMFGRQVEMERTIAFLLQRDPPGELKMGVLPIVGQGKVGKSTLVEHVCGDARVQGELCNLKDGGTVKHQSDALNEGQILVVIELDGDIDEGAWRRLYSASRSFIPSGSKIIITSPSEDITRFGTTQAVRLNFLPREASWYFFKVLVFGSTDTEEQPKLASVAMEIFEEYFDLEVFNDFTGPFANTINIAGYLRANINIQHWRRILTRVRGTRLRNQCRLSTGPSDATRVENKHFYFYIPRAAKPTKDCVVDSHVRVELSHEDVTKVTMDEVVSGSAPPQERFDVVVWKSHLPPYYSYITSCEIRDSKCMLKWNNRCKKRKSLC</sequence>
<evidence type="ECO:0000313" key="3">
    <source>
        <dbReference type="Proteomes" id="UP000008810"/>
    </source>
</evidence>
<evidence type="ECO:0000313" key="2">
    <source>
        <dbReference type="EnsemblPlants" id="KQK21147"/>
    </source>
</evidence>
<proteinExistence type="predicted"/>
<dbReference type="Gramene" id="KQK21147">
    <property type="protein sequence ID" value="KQK21147"/>
    <property type="gene ID" value="BRADI_1g58965v3"/>
</dbReference>
<keyword evidence="3" id="KW-1185">Reference proteome</keyword>
<gene>
    <name evidence="1" type="ORF">BRADI_1g58965v3</name>
</gene>
<reference evidence="1 2" key="1">
    <citation type="journal article" date="2010" name="Nature">
        <title>Genome sequencing and analysis of the model grass Brachypodium distachyon.</title>
        <authorList>
            <consortium name="International Brachypodium Initiative"/>
        </authorList>
    </citation>
    <scope>NUCLEOTIDE SEQUENCE [LARGE SCALE GENOMIC DNA]</scope>
    <source>
        <strain evidence="1 2">Bd21</strain>
    </source>
</reference>
<accession>A0A0Q3JU96</accession>
<dbReference type="FunCoup" id="A0A0Q3JU96">
    <property type="interactions" value="492"/>
</dbReference>
<evidence type="ECO:0000313" key="1">
    <source>
        <dbReference type="EMBL" id="KQK21147.1"/>
    </source>
</evidence>